<dbReference type="Proteomes" id="UP001177021">
    <property type="component" value="Unassembled WGS sequence"/>
</dbReference>
<keyword evidence="2" id="KW-1185">Reference proteome</keyword>
<evidence type="ECO:0000313" key="2">
    <source>
        <dbReference type="Proteomes" id="UP001177021"/>
    </source>
</evidence>
<evidence type="ECO:0000313" key="1">
    <source>
        <dbReference type="EMBL" id="CAJ2628685.1"/>
    </source>
</evidence>
<comment type="caution">
    <text evidence="1">The sequence shown here is derived from an EMBL/GenBank/DDBJ whole genome shotgun (WGS) entry which is preliminary data.</text>
</comment>
<protein>
    <submittedName>
        <fullName evidence="1">Uncharacterized protein</fullName>
    </submittedName>
</protein>
<sequence length="565" mass="66321">MASKPSSLIFLILVFVSITLTLFVLSMKPKRVTNNIFQLDKRKPPWFNVIEKNIDYKRIKVGVVNINPRLDFDDISVYEQLEALYPQVEYVSIDFDHVDENLKWKDLFPTWIDEDEKYGHPKCIDLPMPIWESYRDVNVIVAKVPCGKGNKDVFMLQVNLVVANLAVESGWVMEFDSYEPVYVVFIGSCSPMVDIFRCDDLLFHESNEFWVYKPDLVSLRQKMLMPFGTCQLAPSYAEKGNEVWRGSYISQSPTTVKYNYTIHVPKLAYVTVLHSSEAYVCGAIALAQSILRTNKNDTLQFGNISYTRDLILLADKSIGHKSIKGLKSAGWKIKRIQRILNPFAQKGTYNEWNYSKLRIWQLTMYDKIIFLDSDLLVLKNIDHFFLYPQLSAAPNDFTLFNSGLMVIEPSMCMFEELMNTTLNVKSCNGGDQGFLNEVFTWWHRLPTKVNYLKSFEVNNNNNNYEVILEDLYVMHYLGLKPWMCYRDYDCNWDMKKLHVFASDLAHKMWWKIYDTMPQELQGYCGLTQKMDDRIMQRRKRARNANLTDEHWNIEIKDHRRKHYRS</sequence>
<dbReference type="EMBL" id="CASHSV030000001">
    <property type="protein sequence ID" value="CAJ2628685.1"/>
    <property type="molecule type" value="Genomic_DNA"/>
</dbReference>
<organism evidence="1 2">
    <name type="scientific">Trifolium pratense</name>
    <name type="common">Red clover</name>
    <dbReference type="NCBI Taxonomy" id="57577"/>
    <lineage>
        <taxon>Eukaryota</taxon>
        <taxon>Viridiplantae</taxon>
        <taxon>Streptophyta</taxon>
        <taxon>Embryophyta</taxon>
        <taxon>Tracheophyta</taxon>
        <taxon>Spermatophyta</taxon>
        <taxon>Magnoliopsida</taxon>
        <taxon>eudicotyledons</taxon>
        <taxon>Gunneridae</taxon>
        <taxon>Pentapetalae</taxon>
        <taxon>rosids</taxon>
        <taxon>fabids</taxon>
        <taxon>Fabales</taxon>
        <taxon>Fabaceae</taxon>
        <taxon>Papilionoideae</taxon>
        <taxon>50 kb inversion clade</taxon>
        <taxon>NPAAA clade</taxon>
        <taxon>Hologalegina</taxon>
        <taxon>IRL clade</taxon>
        <taxon>Trifolieae</taxon>
        <taxon>Trifolium</taxon>
    </lineage>
</organism>
<name>A0ACB0I9P2_TRIPR</name>
<accession>A0ACB0I9P2</accession>
<proteinExistence type="predicted"/>
<reference evidence="1" key="1">
    <citation type="submission" date="2023-10" db="EMBL/GenBank/DDBJ databases">
        <authorList>
            <person name="Rodriguez Cubillos JULIANA M."/>
            <person name="De Vega J."/>
        </authorList>
    </citation>
    <scope>NUCLEOTIDE SEQUENCE</scope>
</reference>
<gene>
    <name evidence="1" type="ORF">MILVUS5_LOCUS846</name>
</gene>